<dbReference type="Proteomes" id="UP000095283">
    <property type="component" value="Unplaced"/>
</dbReference>
<accession>A0A1I7WAJ2</accession>
<dbReference type="AlphaFoldDB" id="A0A1I7WAJ2"/>
<sequence length="87" mass="10281">MTIVEQLFIGRVWQQGVQRNGERLVVPEWNRSCAAFPTSQYLHRKAITSLGINNRGMIESEIFFFHQTLCRELRKLHWEEAQFDAES</sequence>
<proteinExistence type="predicted"/>
<evidence type="ECO:0000313" key="1">
    <source>
        <dbReference type="Proteomes" id="UP000095283"/>
    </source>
</evidence>
<dbReference type="WBParaSite" id="Hba_01698">
    <property type="protein sequence ID" value="Hba_01698"/>
    <property type="gene ID" value="Hba_01698"/>
</dbReference>
<evidence type="ECO:0000313" key="2">
    <source>
        <dbReference type="WBParaSite" id="Hba_01698"/>
    </source>
</evidence>
<name>A0A1I7WAJ2_HETBA</name>
<reference evidence="2" key="1">
    <citation type="submission" date="2016-11" db="UniProtKB">
        <authorList>
            <consortium name="WormBaseParasite"/>
        </authorList>
    </citation>
    <scope>IDENTIFICATION</scope>
</reference>
<protein>
    <submittedName>
        <fullName evidence="2">Uncharacterized protein</fullName>
    </submittedName>
</protein>
<keyword evidence="1" id="KW-1185">Reference proteome</keyword>
<organism evidence="1 2">
    <name type="scientific">Heterorhabditis bacteriophora</name>
    <name type="common">Entomopathogenic nematode worm</name>
    <dbReference type="NCBI Taxonomy" id="37862"/>
    <lineage>
        <taxon>Eukaryota</taxon>
        <taxon>Metazoa</taxon>
        <taxon>Ecdysozoa</taxon>
        <taxon>Nematoda</taxon>
        <taxon>Chromadorea</taxon>
        <taxon>Rhabditida</taxon>
        <taxon>Rhabditina</taxon>
        <taxon>Rhabditomorpha</taxon>
        <taxon>Strongyloidea</taxon>
        <taxon>Heterorhabditidae</taxon>
        <taxon>Heterorhabditis</taxon>
    </lineage>
</organism>